<evidence type="ECO:0000313" key="3">
    <source>
        <dbReference type="Proteomes" id="UP000053257"/>
    </source>
</evidence>
<dbReference type="AlphaFoldDB" id="A0A0C3S1X6"/>
<gene>
    <name evidence="2" type="ORF">PHLGIDRAFT_348674</name>
</gene>
<dbReference type="HOGENOM" id="CLU_1744940_0_0_1"/>
<dbReference type="Proteomes" id="UP000053257">
    <property type="component" value="Unassembled WGS sequence"/>
</dbReference>
<dbReference type="EMBL" id="KN840769">
    <property type="protein sequence ID" value="KIP01545.1"/>
    <property type="molecule type" value="Genomic_DNA"/>
</dbReference>
<sequence>MNIEYFSRCPCSSLLPAASRLTTSQLGHSNKTQTHTTFSYASKLARACPTSSASSSSESTTTSTSPPCAFARTASRTHLSPLSSAGAVSSVARRTYTVRSPHAAAARTSYACAATITAAPGATPSAASAARYTRGSLARISAGAHTQAGK</sequence>
<evidence type="ECO:0000256" key="1">
    <source>
        <dbReference type="SAM" id="MobiDB-lite"/>
    </source>
</evidence>
<feature type="region of interest" description="Disordered" evidence="1">
    <location>
        <begin position="50"/>
        <end position="69"/>
    </location>
</feature>
<reference evidence="2 3" key="1">
    <citation type="journal article" date="2014" name="PLoS Genet.">
        <title>Analysis of the Phlebiopsis gigantea genome, transcriptome and secretome provides insight into its pioneer colonization strategies of wood.</title>
        <authorList>
            <person name="Hori C."/>
            <person name="Ishida T."/>
            <person name="Igarashi K."/>
            <person name="Samejima M."/>
            <person name="Suzuki H."/>
            <person name="Master E."/>
            <person name="Ferreira P."/>
            <person name="Ruiz-Duenas F.J."/>
            <person name="Held B."/>
            <person name="Canessa P."/>
            <person name="Larrondo L.F."/>
            <person name="Schmoll M."/>
            <person name="Druzhinina I.S."/>
            <person name="Kubicek C.P."/>
            <person name="Gaskell J.A."/>
            <person name="Kersten P."/>
            <person name="St John F."/>
            <person name="Glasner J."/>
            <person name="Sabat G."/>
            <person name="Splinter BonDurant S."/>
            <person name="Syed K."/>
            <person name="Yadav J."/>
            <person name="Mgbeahuruike A.C."/>
            <person name="Kovalchuk A."/>
            <person name="Asiegbu F.O."/>
            <person name="Lackner G."/>
            <person name="Hoffmeister D."/>
            <person name="Rencoret J."/>
            <person name="Gutierrez A."/>
            <person name="Sun H."/>
            <person name="Lindquist E."/>
            <person name="Barry K."/>
            <person name="Riley R."/>
            <person name="Grigoriev I.V."/>
            <person name="Henrissat B."/>
            <person name="Kues U."/>
            <person name="Berka R.M."/>
            <person name="Martinez A.T."/>
            <person name="Covert S.F."/>
            <person name="Blanchette R.A."/>
            <person name="Cullen D."/>
        </authorList>
    </citation>
    <scope>NUCLEOTIDE SEQUENCE [LARGE SCALE GENOMIC DNA]</scope>
    <source>
        <strain evidence="2 3">11061_1 CR5-6</strain>
    </source>
</reference>
<evidence type="ECO:0000313" key="2">
    <source>
        <dbReference type="EMBL" id="KIP01545.1"/>
    </source>
</evidence>
<accession>A0A0C3S1X6</accession>
<keyword evidence="3" id="KW-1185">Reference proteome</keyword>
<protein>
    <submittedName>
        <fullName evidence="2">Uncharacterized protein</fullName>
    </submittedName>
</protein>
<name>A0A0C3S1X6_PHLG1</name>
<feature type="non-terminal residue" evidence="2">
    <location>
        <position position="150"/>
    </location>
</feature>
<proteinExistence type="predicted"/>
<organism evidence="2 3">
    <name type="scientific">Phlebiopsis gigantea (strain 11061_1 CR5-6)</name>
    <name type="common">White-rot fungus</name>
    <name type="synonym">Peniophora gigantea</name>
    <dbReference type="NCBI Taxonomy" id="745531"/>
    <lineage>
        <taxon>Eukaryota</taxon>
        <taxon>Fungi</taxon>
        <taxon>Dikarya</taxon>
        <taxon>Basidiomycota</taxon>
        <taxon>Agaricomycotina</taxon>
        <taxon>Agaricomycetes</taxon>
        <taxon>Polyporales</taxon>
        <taxon>Phanerochaetaceae</taxon>
        <taxon>Phlebiopsis</taxon>
    </lineage>
</organism>
<feature type="compositionally biased region" description="Low complexity" evidence="1">
    <location>
        <begin position="50"/>
        <end position="65"/>
    </location>
</feature>